<dbReference type="Pfam" id="PF13439">
    <property type="entry name" value="Glyco_transf_4"/>
    <property type="match status" value="1"/>
</dbReference>
<evidence type="ECO:0000259" key="1">
    <source>
        <dbReference type="Pfam" id="PF13439"/>
    </source>
</evidence>
<sequence length="121" mass="13512">MNIGITCYPTYGGSGAIATELGQALARNGHKIHFISYSIPFRLQEYNQNISFHDVEIMPYPLFKYPPYTLALAAKMAAVAEDAELDILHVHYAVPHATCAYLARNMIKCRDVRIITTLHGT</sequence>
<proteinExistence type="predicted"/>
<reference evidence="2" key="1">
    <citation type="submission" date="2018-05" db="EMBL/GenBank/DDBJ databases">
        <authorList>
            <person name="Lanie J.A."/>
            <person name="Ng W.-L."/>
            <person name="Kazmierczak K.M."/>
            <person name="Andrzejewski T.M."/>
            <person name="Davidsen T.M."/>
            <person name="Wayne K.J."/>
            <person name="Tettelin H."/>
            <person name="Glass J.I."/>
            <person name="Rusch D."/>
            <person name="Podicherti R."/>
            <person name="Tsui H.-C.T."/>
            <person name="Winkler M.E."/>
        </authorList>
    </citation>
    <scope>NUCLEOTIDE SEQUENCE</scope>
</reference>
<name>A0A382R7S7_9ZZZZ</name>
<protein>
    <recommendedName>
        <fullName evidence="1">Glycosyltransferase subfamily 4-like N-terminal domain-containing protein</fullName>
    </recommendedName>
</protein>
<feature type="domain" description="Glycosyltransferase subfamily 4-like N-terminal" evidence="1">
    <location>
        <begin position="11"/>
        <end position="121"/>
    </location>
</feature>
<gene>
    <name evidence="2" type="ORF">METZ01_LOCUS346184</name>
</gene>
<feature type="non-terminal residue" evidence="2">
    <location>
        <position position="121"/>
    </location>
</feature>
<dbReference type="InterPro" id="IPR028098">
    <property type="entry name" value="Glyco_trans_4-like_N"/>
</dbReference>
<dbReference type="Gene3D" id="3.40.50.2000">
    <property type="entry name" value="Glycogen Phosphorylase B"/>
    <property type="match status" value="1"/>
</dbReference>
<dbReference type="AlphaFoldDB" id="A0A382R7S7"/>
<organism evidence="2">
    <name type="scientific">marine metagenome</name>
    <dbReference type="NCBI Taxonomy" id="408172"/>
    <lineage>
        <taxon>unclassified sequences</taxon>
        <taxon>metagenomes</taxon>
        <taxon>ecological metagenomes</taxon>
    </lineage>
</organism>
<evidence type="ECO:0000313" key="2">
    <source>
        <dbReference type="EMBL" id="SVC93330.1"/>
    </source>
</evidence>
<dbReference type="EMBL" id="UINC01119481">
    <property type="protein sequence ID" value="SVC93330.1"/>
    <property type="molecule type" value="Genomic_DNA"/>
</dbReference>
<accession>A0A382R7S7</accession>
<dbReference type="SUPFAM" id="SSF53756">
    <property type="entry name" value="UDP-Glycosyltransferase/glycogen phosphorylase"/>
    <property type="match status" value="1"/>
</dbReference>